<accession>A0A9P8QRY1</accession>
<organism evidence="10 11">
    <name type="scientific">Trichoderma cornu-damae</name>
    <dbReference type="NCBI Taxonomy" id="654480"/>
    <lineage>
        <taxon>Eukaryota</taxon>
        <taxon>Fungi</taxon>
        <taxon>Dikarya</taxon>
        <taxon>Ascomycota</taxon>
        <taxon>Pezizomycotina</taxon>
        <taxon>Sordariomycetes</taxon>
        <taxon>Hypocreomycetidae</taxon>
        <taxon>Hypocreales</taxon>
        <taxon>Hypocreaceae</taxon>
        <taxon>Trichoderma</taxon>
    </lineage>
</organism>
<dbReference type="PANTHER" id="PTHR43047:SF72">
    <property type="entry name" value="OSMOSENSING HISTIDINE PROTEIN KINASE SLN1"/>
    <property type="match status" value="1"/>
</dbReference>
<dbReference type="SMART" id="SM00388">
    <property type="entry name" value="HisKA"/>
    <property type="match status" value="1"/>
</dbReference>
<feature type="region of interest" description="Disordered" evidence="7">
    <location>
        <begin position="388"/>
        <end position="418"/>
    </location>
</feature>
<dbReference type="SUPFAM" id="SSF47384">
    <property type="entry name" value="Homodimeric domain of signal transducing histidine kinase"/>
    <property type="match status" value="1"/>
</dbReference>
<dbReference type="CDD" id="cd00082">
    <property type="entry name" value="HisKA"/>
    <property type="match status" value="1"/>
</dbReference>
<feature type="domain" description="Histidine kinase" evidence="8">
    <location>
        <begin position="604"/>
        <end position="895"/>
    </location>
</feature>
<dbReference type="SMART" id="SM00387">
    <property type="entry name" value="HATPase_c"/>
    <property type="match status" value="1"/>
</dbReference>
<dbReference type="GO" id="GO:0009927">
    <property type="term" value="F:histidine phosphotransfer kinase activity"/>
    <property type="evidence" value="ECO:0007669"/>
    <property type="project" value="TreeGrafter"/>
</dbReference>
<feature type="compositionally biased region" description="Polar residues" evidence="7">
    <location>
        <begin position="389"/>
        <end position="411"/>
    </location>
</feature>
<evidence type="ECO:0000256" key="4">
    <source>
        <dbReference type="ARBA" id="ARBA00022679"/>
    </source>
</evidence>
<feature type="region of interest" description="Disordered" evidence="7">
    <location>
        <begin position="471"/>
        <end position="496"/>
    </location>
</feature>
<evidence type="ECO:0000256" key="5">
    <source>
        <dbReference type="ARBA" id="ARBA00022777"/>
    </source>
</evidence>
<evidence type="ECO:0000313" key="11">
    <source>
        <dbReference type="Proteomes" id="UP000827724"/>
    </source>
</evidence>
<dbReference type="InterPro" id="IPR036890">
    <property type="entry name" value="HATPase_C_sf"/>
</dbReference>
<dbReference type="Proteomes" id="UP000827724">
    <property type="component" value="Unassembled WGS sequence"/>
</dbReference>
<dbReference type="Pfam" id="PF00072">
    <property type="entry name" value="Response_reg"/>
    <property type="match status" value="1"/>
</dbReference>
<keyword evidence="11" id="KW-1185">Reference proteome</keyword>
<dbReference type="AlphaFoldDB" id="A0A9P8QRY1"/>
<comment type="caution">
    <text evidence="10">The sequence shown here is derived from an EMBL/GenBank/DDBJ whole genome shotgun (WGS) entry which is preliminary data.</text>
</comment>
<keyword evidence="4" id="KW-0808">Transferase</keyword>
<feature type="modified residue" description="4-aspartylphosphate" evidence="6">
    <location>
        <position position="1180"/>
    </location>
</feature>
<name>A0A9P8QRY1_9HYPO</name>
<evidence type="ECO:0000256" key="1">
    <source>
        <dbReference type="ARBA" id="ARBA00000085"/>
    </source>
</evidence>
<dbReference type="GO" id="GO:0005886">
    <property type="term" value="C:plasma membrane"/>
    <property type="evidence" value="ECO:0007669"/>
    <property type="project" value="TreeGrafter"/>
</dbReference>
<evidence type="ECO:0000256" key="7">
    <source>
        <dbReference type="SAM" id="MobiDB-lite"/>
    </source>
</evidence>
<feature type="domain" description="Response regulatory" evidence="9">
    <location>
        <begin position="1129"/>
        <end position="1250"/>
    </location>
</feature>
<dbReference type="OrthoDB" id="303614at2759"/>
<dbReference type="InterPro" id="IPR011006">
    <property type="entry name" value="CheY-like_superfamily"/>
</dbReference>
<evidence type="ECO:0000259" key="9">
    <source>
        <dbReference type="PROSITE" id="PS50110"/>
    </source>
</evidence>
<dbReference type="SUPFAM" id="SSF55874">
    <property type="entry name" value="ATPase domain of HSP90 chaperone/DNA topoisomerase II/histidine kinase"/>
    <property type="match status" value="1"/>
</dbReference>
<dbReference type="EC" id="2.7.13.3" evidence="2"/>
<comment type="catalytic activity">
    <reaction evidence="1">
        <text>ATP + protein L-histidine = ADP + protein N-phospho-L-histidine.</text>
        <dbReference type="EC" id="2.7.13.3"/>
    </reaction>
</comment>
<dbReference type="EMBL" id="JAIWOZ010000001">
    <property type="protein sequence ID" value="KAH6610186.1"/>
    <property type="molecule type" value="Genomic_DNA"/>
</dbReference>
<dbReference type="InterPro" id="IPR001789">
    <property type="entry name" value="Sig_transdc_resp-reg_receiver"/>
</dbReference>
<reference evidence="10" key="1">
    <citation type="submission" date="2021-08" db="EMBL/GenBank/DDBJ databases">
        <title>Chromosome-Level Trichoderma cornu-damae using Hi-C Data.</title>
        <authorList>
            <person name="Kim C.S."/>
        </authorList>
    </citation>
    <scope>NUCLEOTIDE SEQUENCE</scope>
    <source>
        <strain evidence="10">KA19-0412C</strain>
    </source>
</reference>
<dbReference type="Gene3D" id="3.30.565.10">
    <property type="entry name" value="Histidine kinase-like ATPase, C-terminal domain"/>
    <property type="match status" value="1"/>
</dbReference>
<dbReference type="PANTHER" id="PTHR43047">
    <property type="entry name" value="TWO-COMPONENT HISTIDINE PROTEIN KINASE"/>
    <property type="match status" value="1"/>
</dbReference>
<dbReference type="InterPro" id="IPR003594">
    <property type="entry name" value="HATPase_dom"/>
</dbReference>
<dbReference type="Gene3D" id="1.10.287.130">
    <property type="match status" value="1"/>
</dbReference>
<keyword evidence="3 6" id="KW-0597">Phosphoprotein</keyword>
<dbReference type="GO" id="GO:0000155">
    <property type="term" value="F:phosphorelay sensor kinase activity"/>
    <property type="evidence" value="ECO:0007669"/>
    <property type="project" value="InterPro"/>
</dbReference>
<protein>
    <recommendedName>
        <fullName evidence="2">histidine kinase</fullName>
        <ecNumber evidence="2">2.7.13.3</ecNumber>
    </recommendedName>
</protein>
<dbReference type="SMART" id="SM00448">
    <property type="entry name" value="REC"/>
    <property type="match status" value="1"/>
</dbReference>
<keyword evidence="5 10" id="KW-0418">Kinase</keyword>
<evidence type="ECO:0000313" key="10">
    <source>
        <dbReference type="EMBL" id="KAH6610186.1"/>
    </source>
</evidence>
<dbReference type="InterPro" id="IPR005467">
    <property type="entry name" value="His_kinase_dom"/>
</dbReference>
<evidence type="ECO:0000256" key="3">
    <source>
        <dbReference type="ARBA" id="ARBA00022553"/>
    </source>
</evidence>
<evidence type="ECO:0000256" key="6">
    <source>
        <dbReference type="PROSITE-ProRule" id="PRU00169"/>
    </source>
</evidence>
<feature type="region of interest" description="Disordered" evidence="7">
    <location>
        <begin position="1077"/>
        <end position="1103"/>
    </location>
</feature>
<gene>
    <name evidence="10" type="ORF">Trco_000206</name>
</gene>
<dbReference type="PRINTS" id="PR00344">
    <property type="entry name" value="BCTRLSENSOR"/>
</dbReference>
<dbReference type="InterPro" id="IPR036097">
    <property type="entry name" value="HisK_dim/P_sf"/>
</dbReference>
<evidence type="ECO:0000259" key="8">
    <source>
        <dbReference type="PROSITE" id="PS50109"/>
    </source>
</evidence>
<dbReference type="InterPro" id="IPR004358">
    <property type="entry name" value="Sig_transdc_His_kin-like_C"/>
</dbReference>
<sequence length="1255" mass="136169">MAAFSDRTPVKCAKLVSESARERETFEYSSSLLSAVRLNETGKPPPSSDLSAADDVILTGLAQLGALQTGTDRSLISLFDAHRQCIVAEATPTQRLHPSLRSDDCDQPLWLCGTAIPRSHGVCEFTLLDDGAFDAAGGEPPNELPLTISYDLVADPRFSSKPYCESGSLARFYAAVPIRTRRGINIGVYCVISETPDKVWNDGYSQRLRDISCAIMDHLEAQRLKVLHRRDIRMNRGLGSFIKGKSTIFGWQQASHAAAAAAAALVDSQAPEASLNHGQRLLQQQQQGGGLENDLVVDLSPTTKLVDLHGAPMLGVVADPGEAFFEPGQRTVSVDSSEALLSEFKAMATLTEDESSTVILSKAANIIRESIEVGGCLFFEAPIQPYLPPSQNGPATDGGSQSSATTSSDDNAGSRRKSKAVPYCRLLGYSTSTASSINGPASIQPRVALAENFLSKLLRRYPRGQIFNFGADGELQSDSPEDEETFPPPDALGARSPLLAHESGTTSVSLRGRLQRKSSARQREGRALIMAFPGARSVAFVPIWDPRKDRWYAGGFICTKDVTRSLSIEQELSYLRAFGMLAMSEILRFKDLRADKAKTDALGSLSHELRSPLHGILLNAELLIDTKLDIFQGNVAHTIETCSRTLLDTVDHLLEYSRVSHLSGRDDRAPSITSSGIDQGQFGKKSLLRDSRLDHIVEEVVESVFAGFNFLHSSVKQLSDRRSGSIGSDVNANHHSDSLQAMDQLEPWMTKNGELSWSFGDVLIILSMDARCNWAYCVDVGAIRRIVMNIFGNALKHTKRGTITVSLTQGMARIRGRRKERVVRFTVQDTGKGIGPDFLKHGLFRPFSQEDPLSPGAGLGLSLVKQITSHLQGDVSIQSEVGVGTRASVTLPLEQLPPSSGAAPIISGEDKAFKEQVEDLKGLRVRVLMSNSDWQKAVADICREWLHMEIIPNAPDTTVTPDLVLWSHMDLTQLCEDFETFAKTPNVVVCSNALVAYRRSHTLIKTAGSPAVFEFISQPTGPRKLARTLHSAYMRWMGSSNSPAAAPSLPVVAKRPKGPKRTPSAFSAAIVNRPAINRATTPSPRSGTPAWAGDGCPSTSTNPKTETCTKLVDEALAPQDNKPKASPIKFLLVDDNHINLKVLSFHMRKRNIGVETAGNGQEAVDCFLSKPGEYACILMDISMPVMDGFEATRRIRAHEAHKGLTPVPIIALSGLTTEDAQQEAFGSGIDVFVTKPVKLGALDSLLESHGILNTG</sequence>
<dbReference type="SUPFAM" id="SSF55781">
    <property type="entry name" value="GAF domain-like"/>
    <property type="match status" value="1"/>
</dbReference>
<dbReference type="CDD" id="cd17546">
    <property type="entry name" value="REC_hyHK_CKI1_RcsC-like"/>
    <property type="match status" value="1"/>
</dbReference>
<dbReference type="SUPFAM" id="SSF52172">
    <property type="entry name" value="CheY-like"/>
    <property type="match status" value="1"/>
</dbReference>
<proteinExistence type="predicted"/>
<evidence type="ECO:0000256" key="2">
    <source>
        <dbReference type="ARBA" id="ARBA00012438"/>
    </source>
</evidence>
<dbReference type="Pfam" id="PF02518">
    <property type="entry name" value="HATPase_c"/>
    <property type="match status" value="1"/>
</dbReference>
<dbReference type="PROSITE" id="PS50109">
    <property type="entry name" value="HIS_KIN"/>
    <property type="match status" value="1"/>
</dbReference>
<dbReference type="PROSITE" id="PS50110">
    <property type="entry name" value="RESPONSE_REGULATORY"/>
    <property type="match status" value="1"/>
</dbReference>
<dbReference type="Pfam" id="PF00512">
    <property type="entry name" value="HisKA"/>
    <property type="match status" value="1"/>
</dbReference>
<dbReference type="Gene3D" id="3.40.50.2300">
    <property type="match status" value="1"/>
</dbReference>
<dbReference type="InterPro" id="IPR003661">
    <property type="entry name" value="HisK_dim/P_dom"/>
</dbReference>